<sequence>MDGTLLDLHFDNYFWLQHLPQRYAEHRGITLDEANRQLHQWFNEKRGTLNWYCLDHWRELVDMDLLPLKREVGARISERPQAKQFLQFLADKGKRRVLITNAHRAGLALKFSQTGIADQLDLVISSHDYGYPKEHPQFWRHLYRVLPCSPQRALFIDDSEPVLRAAGEFGIGQLLGISQPDSCGPMQSHTAAPLLRCFSQLMSDA</sequence>
<organism evidence="1 2">
    <name type="scientific">Gammaproteobacteria bacterium LSUCC0057</name>
    <dbReference type="NCBI Taxonomy" id="2559237"/>
    <lineage>
        <taxon>Bacteria</taxon>
        <taxon>Pseudomonadati</taxon>
        <taxon>Pseudomonadota</taxon>
        <taxon>Gammaproteobacteria</taxon>
        <taxon>Cellvibrionales</taxon>
        <taxon>Porticoccaceae</taxon>
        <taxon>SAR92 clade</taxon>
    </lineage>
</organism>
<proteinExistence type="predicted"/>
<dbReference type="NCBIfam" id="NF011564">
    <property type="entry name" value="PRK14988.1"/>
    <property type="match status" value="1"/>
</dbReference>
<dbReference type="EMBL" id="SPIA01000003">
    <property type="protein sequence ID" value="TFH67599.1"/>
    <property type="molecule type" value="Genomic_DNA"/>
</dbReference>
<dbReference type="SUPFAM" id="SSF56784">
    <property type="entry name" value="HAD-like"/>
    <property type="match status" value="1"/>
</dbReference>
<dbReference type="InterPro" id="IPR023214">
    <property type="entry name" value="HAD_sf"/>
</dbReference>
<dbReference type="GO" id="GO:0008253">
    <property type="term" value="F:5'-nucleotidase activity"/>
    <property type="evidence" value="ECO:0007669"/>
    <property type="project" value="UniProtKB-EC"/>
</dbReference>
<reference evidence="1 2" key="1">
    <citation type="submission" date="2019-03" db="EMBL/GenBank/DDBJ databases">
        <title>Draft genome of Gammaproteobacteria bacterium LSUCC0057, a member of the SAR92 clade.</title>
        <authorList>
            <person name="Lanclos V.C."/>
            <person name="Doiron C."/>
            <person name="Henson M.W."/>
            <person name="Thrash J.C."/>
        </authorList>
    </citation>
    <scope>NUCLEOTIDE SEQUENCE [LARGE SCALE GENOMIC DNA]</scope>
    <source>
        <strain evidence="1 2">LSUCC0057</strain>
    </source>
</reference>
<dbReference type="Proteomes" id="UP000298133">
    <property type="component" value="Unassembled WGS sequence"/>
</dbReference>
<comment type="caution">
    <text evidence="1">The sequence shown here is derived from an EMBL/GenBank/DDBJ whole genome shotgun (WGS) entry which is preliminary data.</text>
</comment>
<dbReference type="InterPro" id="IPR050155">
    <property type="entry name" value="HAD-like_hydrolase_sf"/>
</dbReference>
<protein>
    <submittedName>
        <fullName evidence="1">GMP/IMP nucleotidase</fullName>
        <ecNumber evidence="1">3.1.3.5</ecNumber>
    </submittedName>
</protein>
<dbReference type="InterPro" id="IPR006439">
    <property type="entry name" value="HAD-SF_hydro_IA"/>
</dbReference>
<keyword evidence="2" id="KW-1185">Reference proteome</keyword>
<dbReference type="AlphaFoldDB" id="A0A4Y8UIP8"/>
<dbReference type="Gene3D" id="3.40.50.1000">
    <property type="entry name" value="HAD superfamily/HAD-like"/>
    <property type="match status" value="1"/>
</dbReference>
<gene>
    <name evidence="1" type="ORF">E3W66_08150</name>
</gene>
<evidence type="ECO:0000313" key="2">
    <source>
        <dbReference type="Proteomes" id="UP000298133"/>
    </source>
</evidence>
<dbReference type="Pfam" id="PF00702">
    <property type="entry name" value="Hydrolase"/>
    <property type="match status" value="1"/>
</dbReference>
<dbReference type="GO" id="GO:0006281">
    <property type="term" value="P:DNA repair"/>
    <property type="evidence" value="ECO:0007669"/>
    <property type="project" value="TreeGrafter"/>
</dbReference>
<evidence type="ECO:0000313" key="1">
    <source>
        <dbReference type="EMBL" id="TFH67599.1"/>
    </source>
</evidence>
<name>A0A4Y8UIP8_9GAMM</name>
<dbReference type="InterPro" id="IPR036412">
    <property type="entry name" value="HAD-like_sf"/>
</dbReference>
<keyword evidence="1" id="KW-0378">Hydrolase</keyword>
<dbReference type="PANTHER" id="PTHR43434">
    <property type="entry name" value="PHOSPHOGLYCOLATE PHOSPHATASE"/>
    <property type="match status" value="1"/>
</dbReference>
<dbReference type="GO" id="GO:0005829">
    <property type="term" value="C:cytosol"/>
    <property type="evidence" value="ECO:0007669"/>
    <property type="project" value="TreeGrafter"/>
</dbReference>
<dbReference type="GO" id="GO:0008967">
    <property type="term" value="F:phosphoglycolate phosphatase activity"/>
    <property type="evidence" value="ECO:0007669"/>
    <property type="project" value="TreeGrafter"/>
</dbReference>
<dbReference type="CDD" id="cd01427">
    <property type="entry name" value="HAD_like"/>
    <property type="match status" value="1"/>
</dbReference>
<dbReference type="PANTHER" id="PTHR43434:SF3">
    <property type="entry name" value="GMP_IMP NUCLEOTIDASE YRFG"/>
    <property type="match status" value="1"/>
</dbReference>
<dbReference type="OrthoDB" id="9773910at2"/>
<dbReference type="NCBIfam" id="TIGR01509">
    <property type="entry name" value="HAD-SF-IA-v3"/>
    <property type="match status" value="1"/>
</dbReference>
<dbReference type="EC" id="3.1.3.5" evidence="1"/>
<accession>A0A4Y8UIP8</accession>